<dbReference type="EMBL" id="JEMY01000004">
    <property type="protein sequence ID" value="EXI90679.1"/>
    <property type="molecule type" value="Genomic_DNA"/>
</dbReference>
<accession>A0A011RHI9</accession>
<feature type="signal peptide" evidence="1">
    <location>
        <begin position="1"/>
        <end position="18"/>
    </location>
</feature>
<feature type="chain" id="PRO_5001463516" description="Cytochrome C" evidence="1">
    <location>
        <begin position="19"/>
        <end position="144"/>
    </location>
</feature>
<dbReference type="PROSITE" id="PS51009">
    <property type="entry name" value="CYTCII"/>
    <property type="match status" value="1"/>
</dbReference>
<dbReference type="GO" id="GO:0009055">
    <property type="term" value="F:electron transfer activity"/>
    <property type="evidence" value="ECO:0007669"/>
    <property type="project" value="InterPro"/>
</dbReference>
<dbReference type="SUPFAM" id="SSF47175">
    <property type="entry name" value="Cytochromes"/>
    <property type="match status" value="1"/>
</dbReference>
<proteinExistence type="predicted"/>
<dbReference type="STRING" id="1454004.AW11_00536"/>
<keyword evidence="3" id="KW-1185">Reference proteome</keyword>
<reference evidence="2" key="1">
    <citation type="submission" date="2014-02" db="EMBL/GenBank/DDBJ databases">
        <title>Expanding our view of genomic diversity in Candidatus Accumulibacter clades.</title>
        <authorList>
            <person name="Skennerton C.T."/>
            <person name="Barr J.J."/>
            <person name="Slater F.R."/>
            <person name="Bond P.L."/>
            <person name="Tyson G.W."/>
        </authorList>
    </citation>
    <scope>NUCLEOTIDE SEQUENCE [LARGE SCALE GENOMIC DNA]</scope>
</reference>
<keyword evidence="1" id="KW-0732">Signal</keyword>
<evidence type="ECO:0000313" key="3">
    <source>
        <dbReference type="Proteomes" id="UP000022141"/>
    </source>
</evidence>
<dbReference type="Proteomes" id="UP000022141">
    <property type="component" value="Unassembled WGS sequence"/>
</dbReference>
<dbReference type="InterPro" id="IPR002321">
    <property type="entry name" value="Cyt_c_II"/>
</dbReference>
<evidence type="ECO:0008006" key="4">
    <source>
        <dbReference type="Google" id="ProtNLM"/>
    </source>
</evidence>
<dbReference type="Gene3D" id="1.20.120.10">
    <property type="entry name" value="Cytochrome c/b562"/>
    <property type="match status" value="1"/>
</dbReference>
<sequence>MKAPLFCSLALLTATVHAADGDDTRQLASLPAAAESTLRAEMRANLLALNEILGLVSTGKFKEAGQIAEQELGVSAMGKHRSLPFEARPGPHMPPAMHSIGMDGHRAASEFARIAASGDRDKTIAALPSLTSGCVACHYVYRLR</sequence>
<dbReference type="GO" id="GO:0005506">
    <property type="term" value="F:iron ion binding"/>
    <property type="evidence" value="ECO:0007669"/>
    <property type="project" value="InterPro"/>
</dbReference>
<dbReference type="InterPro" id="IPR010980">
    <property type="entry name" value="Cyt_c/b562"/>
</dbReference>
<comment type="caution">
    <text evidence="2">The sequence shown here is derived from an EMBL/GenBank/DDBJ whole genome shotgun (WGS) entry which is preliminary data.</text>
</comment>
<dbReference type="AlphaFoldDB" id="A0A011RHI9"/>
<evidence type="ECO:0000313" key="2">
    <source>
        <dbReference type="EMBL" id="EXI90679.1"/>
    </source>
</evidence>
<name>A0A011RHI9_ACCRE</name>
<dbReference type="GO" id="GO:0020037">
    <property type="term" value="F:heme binding"/>
    <property type="evidence" value="ECO:0007669"/>
    <property type="project" value="InterPro"/>
</dbReference>
<dbReference type="GO" id="GO:0022900">
    <property type="term" value="P:electron transport chain"/>
    <property type="evidence" value="ECO:0007669"/>
    <property type="project" value="InterPro"/>
</dbReference>
<dbReference type="eggNOG" id="ENOG5032VGV">
    <property type="taxonomic scope" value="Bacteria"/>
</dbReference>
<organism evidence="2 3">
    <name type="scientific">Accumulibacter regalis</name>
    <dbReference type="NCBI Taxonomy" id="522306"/>
    <lineage>
        <taxon>Bacteria</taxon>
        <taxon>Pseudomonadati</taxon>
        <taxon>Pseudomonadota</taxon>
        <taxon>Betaproteobacteria</taxon>
        <taxon>Candidatus Accumulibacter</taxon>
    </lineage>
</organism>
<gene>
    <name evidence="2" type="ORF">AW11_00536</name>
</gene>
<evidence type="ECO:0000256" key="1">
    <source>
        <dbReference type="SAM" id="SignalP"/>
    </source>
</evidence>
<protein>
    <recommendedName>
        <fullName evidence="4">Cytochrome C</fullName>
    </recommendedName>
</protein>
<dbReference type="PATRIC" id="fig|1454004.3.peg.557"/>